<dbReference type="SUPFAM" id="SSF48452">
    <property type="entry name" value="TPR-like"/>
    <property type="match status" value="1"/>
</dbReference>
<dbReference type="GO" id="GO:0009451">
    <property type="term" value="P:RNA modification"/>
    <property type="evidence" value="ECO:0007669"/>
    <property type="project" value="InterPro"/>
</dbReference>
<dbReference type="GO" id="GO:0008270">
    <property type="term" value="F:zinc ion binding"/>
    <property type="evidence" value="ECO:0007669"/>
    <property type="project" value="InterPro"/>
</dbReference>
<dbReference type="InterPro" id="IPR046960">
    <property type="entry name" value="PPR_At4g14850-like_plant"/>
</dbReference>
<dbReference type="OMA" id="ASKARWM"/>
<dbReference type="InParanoid" id="A0A200R2X2"/>
<dbReference type="InterPro" id="IPR046848">
    <property type="entry name" value="E_motif"/>
</dbReference>
<sequence length="623" mass="69838">MASFDSLLQKCSSFSHIKQLQAHLITTGLFQFSPSRSKLLEICAISPSGNLNYATKIFNQIQTPFTNDWNAIIRGFARSNEPKNAIIYYKFMSCRPKKPDPLTCSFSLQACSKILAIFEAKQIHSQILRFGFTADILLQTTLLDAYAKSSDLDSAQKLFDEMSLRDLSTWNALIAGLAQGNQPKEALTLFKNMRLEGFRPNEVTVLGALSACSQLGALAEGETIHEYVKVEHLDMNVQVCNTLIDMYYKCGSVEKACDVFHTMRCNKSLVSWNTMIMGLAMHGDAYQALDLFNKIGSSGIQPDAVSYLSALCACNHAGLVSEGLELFKSMAVSGVTPNVKHFGSIVDLLGRAGRVEEAYQIIKLMPFVPDVVLWQSLLGACKTYGNIEMAELASRALVEMGSNSCGDFVLLSNVYAARERWDDVGRVREAMKNRAVKKIPGFSFIEAEGAIHKFVNGDQSHSNWREIYRKIDEIGFKIKSHGYAAETCFVLHDIGEEEKENALWYHSERLAVAYGLISTSDGKPIQVIKNLRICGDCHVVIKLISKIYSREVIVRDRARFHRFKDGSCSCGDYWFLAIVYGLLFFDLKVHNSSHCCRSNFENEETTCRMKSRELKVPWEGEEL</sequence>
<dbReference type="NCBIfam" id="TIGR00756">
    <property type="entry name" value="PPR"/>
    <property type="match status" value="4"/>
</dbReference>
<dbReference type="PANTHER" id="PTHR47926">
    <property type="entry name" value="PENTATRICOPEPTIDE REPEAT-CONTAINING PROTEIN"/>
    <property type="match status" value="1"/>
</dbReference>
<dbReference type="Pfam" id="PF01535">
    <property type="entry name" value="PPR"/>
    <property type="match status" value="4"/>
</dbReference>
<dbReference type="EMBL" id="MVGT01000455">
    <property type="protein sequence ID" value="OVA17030.1"/>
    <property type="molecule type" value="Genomic_DNA"/>
</dbReference>
<dbReference type="FunFam" id="1.25.40.10:FF:002536">
    <property type="entry name" value="Tetratricopeptide repeat (TPR)-like superfamily protein"/>
    <property type="match status" value="1"/>
</dbReference>
<dbReference type="Proteomes" id="UP000195402">
    <property type="component" value="Unassembled WGS sequence"/>
</dbReference>
<dbReference type="InterPro" id="IPR002885">
    <property type="entry name" value="PPR_rpt"/>
</dbReference>
<dbReference type="InterPro" id="IPR011990">
    <property type="entry name" value="TPR-like_helical_dom_sf"/>
</dbReference>
<dbReference type="Pfam" id="PF13041">
    <property type="entry name" value="PPR_2"/>
    <property type="match status" value="2"/>
</dbReference>
<evidence type="ECO:0000256" key="1">
    <source>
        <dbReference type="ARBA" id="ARBA00022737"/>
    </source>
</evidence>
<dbReference type="PANTHER" id="PTHR47926:SF408">
    <property type="entry name" value="DYW DOMAIN-CONTAINING PROTEIN"/>
    <property type="match status" value="1"/>
</dbReference>
<feature type="repeat" description="PPR" evidence="2">
    <location>
        <begin position="166"/>
        <end position="200"/>
    </location>
</feature>
<dbReference type="FunFam" id="1.25.40.10:FF:000344">
    <property type="entry name" value="Pentatricopeptide repeat-containing protein"/>
    <property type="match status" value="1"/>
</dbReference>
<name>A0A200R2X2_MACCD</name>
<feature type="domain" description="DYW" evidence="3">
    <location>
        <begin position="482"/>
        <end position="574"/>
    </location>
</feature>
<reference evidence="4 5" key="1">
    <citation type="journal article" date="2017" name="Mol. Plant">
        <title>The Genome of Medicinal Plant Macleaya cordata Provides New Insights into Benzylisoquinoline Alkaloids Metabolism.</title>
        <authorList>
            <person name="Liu X."/>
            <person name="Liu Y."/>
            <person name="Huang P."/>
            <person name="Ma Y."/>
            <person name="Qing Z."/>
            <person name="Tang Q."/>
            <person name="Cao H."/>
            <person name="Cheng P."/>
            <person name="Zheng Y."/>
            <person name="Yuan Z."/>
            <person name="Zhou Y."/>
            <person name="Liu J."/>
            <person name="Tang Z."/>
            <person name="Zhuo Y."/>
            <person name="Zhang Y."/>
            <person name="Yu L."/>
            <person name="Huang J."/>
            <person name="Yang P."/>
            <person name="Peng Q."/>
            <person name="Zhang J."/>
            <person name="Jiang W."/>
            <person name="Zhang Z."/>
            <person name="Lin K."/>
            <person name="Ro D.K."/>
            <person name="Chen X."/>
            <person name="Xiong X."/>
            <person name="Shang Y."/>
            <person name="Huang S."/>
            <person name="Zeng J."/>
        </authorList>
    </citation>
    <scope>NUCLEOTIDE SEQUENCE [LARGE SCALE GENOMIC DNA]</scope>
    <source>
        <strain evidence="5">cv. BLH2017</strain>
        <tissue evidence="4">Root</tissue>
    </source>
</reference>
<feature type="repeat" description="PPR" evidence="2">
    <location>
        <begin position="268"/>
        <end position="302"/>
    </location>
</feature>
<dbReference type="PROSITE" id="PS51375">
    <property type="entry name" value="PPR"/>
    <property type="match status" value="4"/>
</dbReference>
<evidence type="ECO:0000259" key="3">
    <source>
        <dbReference type="Pfam" id="PF14432"/>
    </source>
</evidence>
<feature type="repeat" description="PPR" evidence="2">
    <location>
        <begin position="236"/>
        <end position="266"/>
    </location>
</feature>
<evidence type="ECO:0000313" key="4">
    <source>
        <dbReference type="EMBL" id="OVA17030.1"/>
    </source>
</evidence>
<dbReference type="AlphaFoldDB" id="A0A200R2X2"/>
<dbReference type="InterPro" id="IPR032867">
    <property type="entry name" value="DYW_dom"/>
</dbReference>
<evidence type="ECO:0000256" key="2">
    <source>
        <dbReference type="PROSITE-ProRule" id="PRU00708"/>
    </source>
</evidence>
<gene>
    <name evidence="4" type="ORF">BVC80_9041g30</name>
</gene>
<dbReference type="OrthoDB" id="185373at2759"/>
<dbReference type="Pfam" id="PF14432">
    <property type="entry name" value="DYW_deaminase"/>
    <property type="match status" value="1"/>
</dbReference>
<evidence type="ECO:0000313" key="5">
    <source>
        <dbReference type="Proteomes" id="UP000195402"/>
    </source>
</evidence>
<dbReference type="Gene3D" id="1.25.40.10">
    <property type="entry name" value="Tetratricopeptide repeat domain"/>
    <property type="match status" value="4"/>
</dbReference>
<accession>A0A200R2X2</accession>
<dbReference type="Pfam" id="PF20431">
    <property type="entry name" value="E_motif"/>
    <property type="match status" value="1"/>
</dbReference>
<dbReference type="FunCoup" id="A0A200R2X2">
    <property type="interactions" value="781"/>
</dbReference>
<comment type="caution">
    <text evidence="4">The sequence shown here is derived from an EMBL/GenBank/DDBJ whole genome shotgun (WGS) entry which is preliminary data.</text>
</comment>
<dbReference type="GO" id="GO:0003723">
    <property type="term" value="F:RNA binding"/>
    <property type="evidence" value="ECO:0007669"/>
    <property type="project" value="InterPro"/>
</dbReference>
<keyword evidence="1" id="KW-0677">Repeat</keyword>
<organism evidence="4 5">
    <name type="scientific">Macleaya cordata</name>
    <name type="common">Five-seeded plume-poppy</name>
    <name type="synonym">Bocconia cordata</name>
    <dbReference type="NCBI Taxonomy" id="56857"/>
    <lineage>
        <taxon>Eukaryota</taxon>
        <taxon>Viridiplantae</taxon>
        <taxon>Streptophyta</taxon>
        <taxon>Embryophyta</taxon>
        <taxon>Tracheophyta</taxon>
        <taxon>Spermatophyta</taxon>
        <taxon>Magnoliopsida</taxon>
        <taxon>Ranunculales</taxon>
        <taxon>Papaveraceae</taxon>
        <taxon>Papaveroideae</taxon>
        <taxon>Macleaya</taxon>
    </lineage>
</organism>
<proteinExistence type="predicted"/>
<feature type="repeat" description="PPR" evidence="2">
    <location>
        <begin position="303"/>
        <end position="337"/>
    </location>
</feature>
<keyword evidence="5" id="KW-1185">Reference proteome</keyword>
<protein>
    <submittedName>
        <fullName evidence="4">Pentatricopeptide repeat</fullName>
    </submittedName>
</protein>